<keyword evidence="4" id="KW-1185">Reference proteome</keyword>
<comment type="caution">
    <text evidence="3">The sequence shown here is derived from an EMBL/GenBank/DDBJ whole genome shotgun (WGS) entry which is preliminary data.</text>
</comment>
<gene>
    <name evidence="3" type="primary">mpaH_3</name>
    <name evidence="3" type="ORF">LSUE1_G006043</name>
</gene>
<sequence>MSSVFQIKEHTLECQHIREYARATAISQEDVLHLAIKQYIPLDNPEPHIGDLTIIGGHANGFPKELYEPLWEDLHARSKSNGFRIRSIWIADVAQQGSSGVLNEELLGNDPSWMDHTRDLLHMINMFRGEMPMPIVGMGHSFGANILCNLSLIHPRLLSSIVLMDPVIQQHASAPDGPSPAQQSTFRRDLWPSRAEAVAAFEKSKFYQSWDRRVFDRWCKFGIRDTPSAVYPDEKGSVTLKCFTFMRPSWDGVSADGLSILNRDLVPDLNLKNPVKYPLYRPEPPATLDKLDQLRPSAFYIFGGASNMSSPESIKQKMEITGSAPGGSGGAKEGRVKQVTLEGIGHLVAMERSEECADAAASWFGQEVKRFEAERKAYEEWAKQSLAEKQTMSEEWKKRVGGPLKKPAKSKI</sequence>
<proteinExistence type="predicted"/>
<evidence type="ECO:0000313" key="4">
    <source>
        <dbReference type="Proteomes" id="UP000469558"/>
    </source>
</evidence>
<dbReference type="InterPro" id="IPR029058">
    <property type="entry name" value="AB_hydrolase_fold"/>
</dbReference>
<dbReference type="InterPro" id="IPR000073">
    <property type="entry name" value="AB_hydrolase_1"/>
</dbReference>
<dbReference type="Proteomes" id="UP000469558">
    <property type="component" value="Unassembled WGS sequence"/>
</dbReference>
<evidence type="ECO:0000313" key="3">
    <source>
        <dbReference type="EMBL" id="TVY78130.1"/>
    </source>
</evidence>
<name>A0A8T9C5V1_9HELO</name>
<feature type="region of interest" description="Disordered" evidence="1">
    <location>
        <begin position="386"/>
        <end position="412"/>
    </location>
</feature>
<evidence type="ECO:0000259" key="2">
    <source>
        <dbReference type="Pfam" id="PF12697"/>
    </source>
</evidence>
<dbReference type="Pfam" id="PF12697">
    <property type="entry name" value="Abhydrolase_6"/>
    <property type="match status" value="1"/>
</dbReference>
<organism evidence="3 4">
    <name type="scientific">Lachnellula suecica</name>
    <dbReference type="NCBI Taxonomy" id="602035"/>
    <lineage>
        <taxon>Eukaryota</taxon>
        <taxon>Fungi</taxon>
        <taxon>Dikarya</taxon>
        <taxon>Ascomycota</taxon>
        <taxon>Pezizomycotina</taxon>
        <taxon>Leotiomycetes</taxon>
        <taxon>Helotiales</taxon>
        <taxon>Lachnaceae</taxon>
        <taxon>Lachnellula</taxon>
    </lineage>
</organism>
<protein>
    <submittedName>
        <fullName evidence="3">Abhydrolase domain-containing protein mpaH</fullName>
    </submittedName>
</protein>
<dbReference type="Gene3D" id="3.40.50.1820">
    <property type="entry name" value="alpha/beta hydrolase"/>
    <property type="match status" value="1"/>
</dbReference>
<dbReference type="AlphaFoldDB" id="A0A8T9C5V1"/>
<dbReference type="OrthoDB" id="94039at2759"/>
<dbReference type="SUPFAM" id="SSF53474">
    <property type="entry name" value="alpha/beta-Hydrolases"/>
    <property type="match status" value="1"/>
</dbReference>
<evidence type="ECO:0000256" key="1">
    <source>
        <dbReference type="SAM" id="MobiDB-lite"/>
    </source>
</evidence>
<dbReference type="EMBL" id="QGMK01000840">
    <property type="protein sequence ID" value="TVY78130.1"/>
    <property type="molecule type" value="Genomic_DNA"/>
</dbReference>
<feature type="domain" description="AB hydrolase-1" evidence="2">
    <location>
        <begin position="89"/>
        <end position="359"/>
    </location>
</feature>
<reference evidence="3 4" key="1">
    <citation type="submission" date="2018-05" db="EMBL/GenBank/DDBJ databases">
        <title>Genome sequencing and assembly of the regulated plant pathogen Lachnellula willkommii and related sister species for the development of diagnostic species identification markers.</title>
        <authorList>
            <person name="Giroux E."/>
            <person name="Bilodeau G."/>
        </authorList>
    </citation>
    <scope>NUCLEOTIDE SEQUENCE [LARGE SCALE GENOMIC DNA]</scope>
    <source>
        <strain evidence="3 4">CBS 268.59</strain>
    </source>
</reference>
<accession>A0A8T9C5V1</accession>